<dbReference type="GO" id="GO:0006893">
    <property type="term" value="P:Golgi to plasma membrane transport"/>
    <property type="evidence" value="ECO:0007669"/>
    <property type="project" value="TreeGrafter"/>
</dbReference>
<feature type="domain" description="Exocyst complex component EXOC6/Sec15 N-terminal" evidence="2">
    <location>
        <begin position="53"/>
        <end position="117"/>
    </location>
</feature>
<reference evidence="3" key="1">
    <citation type="submission" date="2023-05" db="EMBL/GenBank/DDBJ databases">
        <authorList>
            <person name="Huff M."/>
        </authorList>
    </citation>
    <scope>NUCLEOTIDE SEQUENCE</scope>
</reference>
<feature type="domain" description="Exocyst complex component EXOC6/Sec15 N-terminal" evidence="2">
    <location>
        <begin position="121"/>
        <end position="246"/>
    </location>
</feature>
<evidence type="ECO:0000259" key="2">
    <source>
        <dbReference type="Pfam" id="PF20651"/>
    </source>
</evidence>
<dbReference type="AlphaFoldDB" id="A0AAD2DNU3"/>
<dbReference type="InterPro" id="IPR042045">
    <property type="entry name" value="EXOC6/Sec15_C_dom1"/>
</dbReference>
<dbReference type="EMBL" id="OU503040">
    <property type="protein sequence ID" value="CAI9761472.1"/>
    <property type="molecule type" value="Genomic_DNA"/>
</dbReference>
<evidence type="ECO:0000313" key="4">
    <source>
        <dbReference type="Proteomes" id="UP000834106"/>
    </source>
</evidence>
<proteinExistence type="predicted"/>
<dbReference type="InterPro" id="IPR048359">
    <property type="entry name" value="EXOC6_Sec15_N"/>
</dbReference>
<dbReference type="GO" id="GO:0016020">
    <property type="term" value="C:membrane"/>
    <property type="evidence" value="ECO:0007669"/>
    <property type="project" value="TreeGrafter"/>
</dbReference>
<dbReference type="Proteomes" id="UP000834106">
    <property type="component" value="Chromosome 5"/>
</dbReference>
<evidence type="ECO:0008006" key="5">
    <source>
        <dbReference type="Google" id="ProtNLM"/>
    </source>
</evidence>
<protein>
    <recommendedName>
        <fullName evidence="5">Exocyst complex component</fullName>
    </recommendedName>
</protein>
<name>A0AAD2DNU3_9LAMI</name>
<dbReference type="GO" id="GO:0006886">
    <property type="term" value="P:intracellular protein transport"/>
    <property type="evidence" value="ECO:0007669"/>
    <property type="project" value="InterPro"/>
</dbReference>
<dbReference type="Pfam" id="PF04091">
    <property type="entry name" value="Sec15_C"/>
    <property type="match status" value="1"/>
</dbReference>
<accession>A0AAD2DNU3</accession>
<feature type="domain" description="Exocyst complex subunit EXOC6/Sec15 C-terminal" evidence="1">
    <location>
        <begin position="430"/>
        <end position="516"/>
    </location>
</feature>
<dbReference type="InterPro" id="IPR046361">
    <property type="entry name" value="EXOC6/Sec15_C"/>
</dbReference>
<dbReference type="Gene3D" id="1.10.357.30">
    <property type="entry name" value="Exocyst complex subunit Sec15 C-terminal domain, N-terminal subdomain"/>
    <property type="match status" value="1"/>
</dbReference>
<dbReference type="PANTHER" id="PTHR12702">
    <property type="entry name" value="SEC15"/>
    <property type="match status" value="1"/>
</dbReference>
<organism evidence="3 4">
    <name type="scientific">Fraxinus pennsylvanica</name>
    <dbReference type="NCBI Taxonomy" id="56036"/>
    <lineage>
        <taxon>Eukaryota</taxon>
        <taxon>Viridiplantae</taxon>
        <taxon>Streptophyta</taxon>
        <taxon>Embryophyta</taxon>
        <taxon>Tracheophyta</taxon>
        <taxon>Spermatophyta</taxon>
        <taxon>Magnoliopsida</taxon>
        <taxon>eudicotyledons</taxon>
        <taxon>Gunneridae</taxon>
        <taxon>Pentapetalae</taxon>
        <taxon>asterids</taxon>
        <taxon>lamiids</taxon>
        <taxon>Lamiales</taxon>
        <taxon>Oleaceae</taxon>
        <taxon>Oleeae</taxon>
        <taxon>Fraxinus</taxon>
    </lineage>
</organism>
<dbReference type="InterPro" id="IPR007225">
    <property type="entry name" value="EXOC6/Sec15"/>
</dbReference>
<gene>
    <name evidence="3" type="ORF">FPE_LOCUS8902</name>
</gene>
<dbReference type="GO" id="GO:0000145">
    <property type="term" value="C:exocyst"/>
    <property type="evidence" value="ECO:0007669"/>
    <property type="project" value="TreeGrafter"/>
</dbReference>
<dbReference type="PANTHER" id="PTHR12702:SF1">
    <property type="entry name" value="EXOCYST COMPLEX COMPONENT SEC15B"/>
    <property type="match status" value="1"/>
</dbReference>
<dbReference type="Pfam" id="PF20651">
    <property type="entry name" value="EXOC6_Sec15_N"/>
    <property type="match status" value="2"/>
</dbReference>
<evidence type="ECO:0000259" key="1">
    <source>
        <dbReference type="Pfam" id="PF04091"/>
    </source>
</evidence>
<evidence type="ECO:0000313" key="3">
    <source>
        <dbReference type="EMBL" id="CAI9761472.1"/>
    </source>
</evidence>
<sequence length="576" mass="65876">MRRKVVPAATENGDTGDKQDQLLLSATICNGEDLGPFIRKAFVSGKPEILLRHLEQFRRYKESEIEDVCRAHYQDFIMAVDDLRSLLSDVDTLKSSLYDSNAKLQSVAVPLLTSLDSFSALYDSNAKLQSVAVPLLTALDSFVEARSKCRNIALAIRSLNICVQLMELCSRANFHLSEGNFYMALKCLDSIERDFLDKTPSSTLKRMMEKQIPAIRTHIERKVSKEFGDWLVEIRIVCRNLGQLAIGQASAARQREEELRIKQRQAEEQSRLSSRDCVYALEEDDDGNSGMVESGEDGFDLTPLYRAYHIHQTLGFEARFQKYYFENRKLQLTSDFQVSSMTPFLESHQTFFAQIAGFFIVEDRVLRTGGGLISKMEVENLWDTAVSKMCSVLEDQFSRMYTANHLLLIKDYVSLLGVTMRRYGFPIDALLDVLSKHRDKYHELLLSDCRKQIAEALAADKFEQMYMKKEYEYSMNVLSFQLQTSNIMPAFPFVAPFSSTVPDCCRIVRSFIEDSTQGRELKSLKIWTNLQHYDFQVGLLSQGATSPPRRAEWCKSMSKWVELPVLQLGIRNCAMK</sequence>
<dbReference type="GO" id="GO:0090522">
    <property type="term" value="P:vesicle tethering involved in exocytosis"/>
    <property type="evidence" value="ECO:0007669"/>
    <property type="project" value="InterPro"/>
</dbReference>
<keyword evidence="4" id="KW-1185">Reference proteome</keyword>